<sequence length="205" mass="24219">MYRGIFVLFFVSLFVSIQCQVPIFGRCTNKYKPMKDFQKLKFMGKWYEAMRFYTIRDVVASCVAVTYDRFDDGRIYVNNEYTNRLTNRRETLTGKFKLTTGENRGVFNVHYDFIPSYIQPYIPGFVPGLVQRFDTLLSIVHTDYDNYAILWTCRNLNQYGHLENAWLLTREQEPSEEIMQSAYGALDKFGMRNLFIKSSQQNCEP</sequence>
<keyword evidence="7" id="KW-1185">Reference proteome</keyword>
<keyword evidence="2" id="KW-0732">Signal</keyword>
<evidence type="ECO:0000256" key="3">
    <source>
        <dbReference type="PIRSR" id="PIRSR036893-51"/>
    </source>
</evidence>
<dbReference type="GO" id="GO:0005737">
    <property type="term" value="C:cytoplasm"/>
    <property type="evidence" value="ECO:0007669"/>
    <property type="project" value="TreeGrafter"/>
</dbReference>
<feature type="domain" description="Lipocalin/cytosolic fatty-acid binding" evidence="5">
    <location>
        <begin position="41"/>
        <end position="117"/>
    </location>
</feature>
<dbReference type="Pfam" id="PF00061">
    <property type="entry name" value="Lipocalin"/>
    <property type="match status" value="1"/>
</dbReference>
<evidence type="ECO:0000256" key="2">
    <source>
        <dbReference type="PIRNR" id="PIRNR036893"/>
    </source>
</evidence>
<protein>
    <recommendedName>
        <fullName evidence="4 5">Lipocalin/cytosolic fatty-acid binding domain-containing protein</fullName>
    </recommendedName>
</protein>
<dbReference type="EMBL" id="JADBJN010000002">
    <property type="protein sequence ID" value="KAG5674885.1"/>
    <property type="molecule type" value="Genomic_DNA"/>
</dbReference>
<dbReference type="Pfam" id="PF08212">
    <property type="entry name" value="Lipocalin_2"/>
    <property type="match status" value="1"/>
</dbReference>
<dbReference type="GO" id="GO:0000302">
    <property type="term" value="P:response to reactive oxygen species"/>
    <property type="evidence" value="ECO:0007669"/>
    <property type="project" value="TreeGrafter"/>
</dbReference>
<dbReference type="InterPro" id="IPR022271">
    <property type="entry name" value="Lipocalin_ApoD"/>
</dbReference>
<reference evidence="6" key="1">
    <citation type="submission" date="2021-03" db="EMBL/GenBank/DDBJ databases">
        <title>Chromosome level genome of the anhydrobiotic midge Polypedilum vanderplanki.</title>
        <authorList>
            <person name="Yoshida Y."/>
            <person name="Kikawada T."/>
            <person name="Gusev O."/>
        </authorList>
    </citation>
    <scope>NUCLEOTIDE SEQUENCE</scope>
    <source>
        <strain evidence="6">NIAS01</strain>
        <tissue evidence="6">Whole body or cell culture</tissue>
    </source>
</reference>
<feature type="chain" id="PRO_5039967194" description="Lipocalin/cytosolic fatty-acid binding domain-containing protein" evidence="2">
    <location>
        <begin position="20"/>
        <end position="205"/>
    </location>
</feature>
<name>A0A9J6BZ96_POLVA</name>
<dbReference type="PIRSF" id="PIRSF036893">
    <property type="entry name" value="Lipocalin_ApoD"/>
    <property type="match status" value="1"/>
</dbReference>
<comment type="similarity">
    <text evidence="1 2">Belongs to the calycin superfamily. Lipocalin family.</text>
</comment>
<dbReference type="SUPFAM" id="SSF50814">
    <property type="entry name" value="Lipocalins"/>
    <property type="match status" value="1"/>
</dbReference>
<evidence type="ECO:0000259" key="4">
    <source>
        <dbReference type="Pfam" id="PF00061"/>
    </source>
</evidence>
<comment type="caution">
    <text evidence="6">The sequence shown here is derived from an EMBL/GenBank/DDBJ whole genome shotgun (WGS) entry which is preliminary data.</text>
</comment>
<dbReference type="InterPro" id="IPR012674">
    <property type="entry name" value="Calycin"/>
</dbReference>
<dbReference type="PANTHER" id="PTHR10612:SF34">
    <property type="entry name" value="APOLIPOPROTEIN D"/>
    <property type="match status" value="1"/>
</dbReference>
<evidence type="ECO:0000313" key="7">
    <source>
        <dbReference type="Proteomes" id="UP001107558"/>
    </source>
</evidence>
<gene>
    <name evidence="6" type="ORF">PVAND_004830</name>
</gene>
<dbReference type="InterPro" id="IPR000566">
    <property type="entry name" value="Lipocln_cytosolic_FA-bd_dom"/>
</dbReference>
<evidence type="ECO:0000259" key="5">
    <source>
        <dbReference type="Pfam" id="PF08212"/>
    </source>
</evidence>
<feature type="domain" description="Lipocalin/cytosolic fatty-acid binding" evidence="4">
    <location>
        <begin position="137"/>
        <end position="196"/>
    </location>
</feature>
<evidence type="ECO:0000313" key="6">
    <source>
        <dbReference type="EMBL" id="KAG5674885.1"/>
    </source>
</evidence>
<dbReference type="Proteomes" id="UP001107558">
    <property type="component" value="Chromosome 2"/>
</dbReference>
<dbReference type="Gene3D" id="2.40.128.20">
    <property type="match status" value="1"/>
</dbReference>
<evidence type="ECO:0000256" key="1">
    <source>
        <dbReference type="ARBA" id="ARBA00006889"/>
    </source>
</evidence>
<organism evidence="6 7">
    <name type="scientific">Polypedilum vanderplanki</name>
    <name type="common">Sleeping chironomid midge</name>
    <dbReference type="NCBI Taxonomy" id="319348"/>
    <lineage>
        <taxon>Eukaryota</taxon>
        <taxon>Metazoa</taxon>
        <taxon>Ecdysozoa</taxon>
        <taxon>Arthropoda</taxon>
        <taxon>Hexapoda</taxon>
        <taxon>Insecta</taxon>
        <taxon>Pterygota</taxon>
        <taxon>Neoptera</taxon>
        <taxon>Endopterygota</taxon>
        <taxon>Diptera</taxon>
        <taxon>Nematocera</taxon>
        <taxon>Chironomoidea</taxon>
        <taxon>Chironomidae</taxon>
        <taxon>Chironominae</taxon>
        <taxon>Polypedilum</taxon>
        <taxon>Polypedilum</taxon>
    </lineage>
</organism>
<proteinExistence type="inferred from homology"/>
<feature type="signal peptide" evidence="2">
    <location>
        <begin position="1"/>
        <end position="19"/>
    </location>
</feature>
<accession>A0A9J6BZ96</accession>
<dbReference type="OrthoDB" id="9923952at2759"/>
<feature type="binding site" evidence="3">
    <location>
        <position position="119"/>
    </location>
    <ligand>
        <name>substrate</name>
    </ligand>
</feature>
<dbReference type="GO" id="GO:0006629">
    <property type="term" value="P:lipid metabolic process"/>
    <property type="evidence" value="ECO:0007669"/>
    <property type="project" value="TreeGrafter"/>
</dbReference>
<dbReference type="AlphaFoldDB" id="A0A9J6BZ96"/>
<dbReference type="PANTHER" id="PTHR10612">
    <property type="entry name" value="APOLIPOPROTEIN D"/>
    <property type="match status" value="1"/>
</dbReference>